<evidence type="ECO:0000313" key="2">
    <source>
        <dbReference type="Proteomes" id="UP000594014"/>
    </source>
</evidence>
<reference evidence="1" key="1">
    <citation type="submission" date="2019-08" db="EMBL/GenBank/DDBJ databases">
        <title>Genome sequence of Clostridiales bacterium MT110.</title>
        <authorList>
            <person name="Cao J."/>
        </authorList>
    </citation>
    <scope>NUCLEOTIDE SEQUENCE</scope>
    <source>
        <strain evidence="1">MT110</strain>
    </source>
</reference>
<gene>
    <name evidence="1" type="ORF">FRZ06_11635</name>
</gene>
<keyword evidence="1" id="KW-0966">Cell projection</keyword>
<keyword evidence="2" id="KW-1185">Reference proteome</keyword>
<keyword evidence="1" id="KW-0282">Flagellum</keyword>
<organism evidence="1 2">
    <name type="scientific">Anoxybacterium hadale</name>
    <dbReference type="NCBI Taxonomy" id="3408580"/>
    <lineage>
        <taxon>Bacteria</taxon>
        <taxon>Bacillati</taxon>
        <taxon>Bacillota</taxon>
        <taxon>Clostridia</taxon>
        <taxon>Peptostreptococcales</taxon>
        <taxon>Anaerovoracaceae</taxon>
        <taxon>Anoxybacterium</taxon>
    </lineage>
</organism>
<dbReference type="Proteomes" id="UP000594014">
    <property type="component" value="Chromosome"/>
</dbReference>
<proteinExistence type="predicted"/>
<protein>
    <submittedName>
        <fullName evidence="1">Flagellar hook-basal body protein</fullName>
    </submittedName>
</protein>
<dbReference type="EMBL" id="CP042469">
    <property type="protein sequence ID" value="QOX63936.1"/>
    <property type="molecule type" value="Genomic_DNA"/>
</dbReference>
<accession>A0ACD1AC72</accession>
<name>A0ACD1AC72_9FIRM</name>
<sequence length="250" mass="27059">MIRGFYSGTSCVISQQTNLNTIANNIANVNTTAFKPQQAAFSALMYQSLYGGGGENNYIQTGHGVRVEKTGTDFNQGDLQNTNQPMDCAIMGDGFFAIENREDGSLTYSRDGSFKVSLDDSEAYLVNSAGNYVLDADGERIVVPETTTKKDSNGNTVTEGGFKASMVGVYTFPNQYSLEVIGGNQYRETEASGEAEAMETPAVKSGFLEGSRVQIAQELVKMIEASKGFSFGSKIVQTADEMEKIINQLR</sequence>
<evidence type="ECO:0000313" key="1">
    <source>
        <dbReference type="EMBL" id="QOX63936.1"/>
    </source>
</evidence>
<keyword evidence="1" id="KW-0969">Cilium</keyword>